<organism evidence="1 2">
    <name type="scientific">Paraburkholderia haematera</name>
    <dbReference type="NCBI Taxonomy" id="2793077"/>
    <lineage>
        <taxon>Bacteria</taxon>
        <taxon>Pseudomonadati</taxon>
        <taxon>Pseudomonadota</taxon>
        <taxon>Betaproteobacteria</taxon>
        <taxon>Burkholderiales</taxon>
        <taxon>Burkholderiaceae</taxon>
        <taxon>Paraburkholderia</taxon>
    </lineage>
</organism>
<evidence type="ECO:0000313" key="2">
    <source>
        <dbReference type="Proteomes" id="UP000672526"/>
    </source>
</evidence>
<reference evidence="1 2" key="1">
    <citation type="submission" date="2021-02" db="EMBL/GenBank/DDBJ databases">
        <authorList>
            <person name="Vanwijnsberghe S."/>
        </authorList>
    </citation>
    <scope>NUCLEOTIDE SEQUENCE [LARGE SCALE GENOMIC DNA]</scope>
    <source>
        <strain evidence="1 2">LMG 31837</strain>
    </source>
</reference>
<accession>A0ABN7KE36</accession>
<evidence type="ECO:0000313" key="1">
    <source>
        <dbReference type="EMBL" id="CAE6687965.1"/>
    </source>
</evidence>
<dbReference type="RefSeq" id="WP_211608625.1">
    <property type="nucleotide sequence ID" value="NZ_CAJNBK010000001.1"/>
</dbReference>
<proteinExistence type="predicted"/>
<keyword evidence="2" id="KW-1185">Reference proteome</keyword>
<dbReference type="EMBL" id="CAJNBK010000001">
    <property type="protein sequence ID" value="CAE6687965.1"/>
    <property type="molecule type" value="Genomic_DNA"/>
</dbReference>
<protein>
    <submittedName>
        <fullName evidence="1">Uncharacterized protein</fullName>
    </submittedName>
</protein>
<dbReference type="Proteomes" id="UP000672526">
    <property type="component" value="Unassembled WGS sequence"/>
</dbReference>
<name>A0ABN7KE36_9BURK</name>
<sequence length="280" mass="31947">MHLSEIDPLDWIDQIDLDDKEPDSDSTSKKAIHQFMMYEWTICFRKNADFKAYCDAKRSGDAEMCSVLEAKHVRIAELYEDWGDIHVSPEDDPESLRLLYSLATNPLFALPEAEKSGVALWSRLQKSDHAALVKIPKGLRKEQLLEVLADFVEENPDILGDGPKYEIGQIKGKSREDVLKLVRRASLAYKFLTDMRPEGVSTKAMAEKFIQQVVDDPEARSMLGLNWRIHGELNQQLFEQGKRSADEIKNYTRTLTNLNDFYAACIEGTIRGTFPSNMKT</sequence>
<gene>
    <name evidence="1" type="ORF">R69888_00077</name>
</gene>
<comment type="caution">
    <text evidence="1">The sequence shown here is derived from an EMBL/GenBank/DDBJ whole genome shotgun (WGS) entry which is preliminary data.</text>
</comment>